<reference evidence="2" key="1">
    <citation type="journal article" date="2019" name="Int. J. Syst. Evol. Microbiol.">
        <title>The Global Catalogue of Microorganisms (GCM) 10K type strain sequencing project: providing services to taxonomists for standard genome sequencing and annotation.</title>
        <authorList>
            <consortium name="The Broad Institute Genomics Platform"/>
            <consortium name="The Broad Institute Genome Sequencing Center for Infectious Disease"/>
            <person name="Wu L."/>
            <person name="Ma J."/>
        </authorList>
    </citation>
    <scope>NUCLEOTIDE SEQUENCE [LARGE SCALE GENOMIC DNA]</scope>
    <source>
        <strain evidence="2">JCM 17626</strain>
    </source>
</reference>
<evidence type="ECO:0000313" key="1">
    <source>
        <dbReference type="EMBL" id="GAA4203216.1"/>
    </source>
</evidence>
<organism evidence="1 2">
    <name type="scientific">Pedobacter jeongneungensis</name>
    <dbReference type="NCBI Taxonomy" id="947309"/>
    <lineage>
        <taxon>Bacteria</taxon>
        <taxon>Pseudomonadati</taxon>
        <taxon>Bacteroidota</taxon>
        <taxon>Sphingobacteriia</taxon>
        <taxon>Sphingobacteriales</taxon>
        <taxon>Sphingobacteriaceae</taxon>
        <taxon>Pedobacter</taxon>
    </lineage>
</organism>
<name>A0ABP8BBY4_9SPHI</name>
<dbReference type="EMBL" id="BAABBY010000004">
    <property type="protein sequence ID" value="GAA4203216.1"/>
    <property type="molecule type" value="Genomic_DNA"/>
</dbReference>
<gene>
    <name evidence="1" type="ORF">GCM10022289_19130</name>
</gene>
<sequence>MTTIEYFKSQAKNLHKDFKTQKPYFDPELECDTYNYSPRFFDVEALLNDFDINEESFSRMNALHIITRLGGFKKWDELIHASTAELELARLLFDNMHKLCIEEWEYYLLDIENEHDIEFTDEGRLEVFNLVYANEEGHQSYGYDYRIKGIKIVSDEAVAPNPKKRLKKKKAGVQITSLPLSEADQQEFIKTANAAFEYDLDWLEVEKPELMRKLWNPEKYLSEAVLTIDKLPIDRDYALSLVGAFMLHEIIALSEEADQIDGEAEGV</sequence>
<comment type="caution">
    <text evidence="1">The sequence shown here is derived from an EMBL/GenBank/DDBJ whole genome shotgun (WGS) entry which is preliminary data.</text>
</comment>
<proteinExistence type="predicted"/>
<dbReference type="Proteomes" id="UP001501772">
    <property type="component" value="Unassembled WGS sequence"/>
</dbReference>
<evidence type="ECO:0000313" key="2">
    <source>
        <dbReference type="Proteomes" id="UP001501772"/>
    </source>
</evidence>
<dbReference type="RefSeq" id="WP_344851249.1">
    <property type="nucleotide sequence ID" value="NZ_BAABBY010000004.1"/>
</dbReference>
<protein>
    <submittedName>
        <fullName evidence="1">Uncharacterized protein</fullName>
    </submittedName>
</protein>
<keyword evidence="2" id="KW-1185">Reference proteome</keyword>
<accession>A0ABP8BBY4</accession>